<feature type="compositionally biased region" description="Polar residues" evidence="1">
    <location>
        <begin position="164"/>
        <end position="173"/>
    </location>
</feature>
<reference evidence="2" key="2">
    <citation type="submission" date="2023-06" db="EMBL/GenBank/DDBJ databases">
        <authorList>
            <consortium name="Lawrence Berkeley National Laboratory"/>
            <person name="Haridas S."/>
            <person name="Hensen N."/>
            <person name="Bonometti L."/>
            <person name="Westerberg I."/>
            <person name="Brannstrom I.O."/>
            <person name="Guillou S."/>
            <person name="Cros-Aarteil S."/>
            <person name="Calhoun S."/>
            <person name="Kuo A."/>
            <person name="Mondo S."/>
            <person name="Pangilinan J."/>
            <person name="Riley R."/>
            <person name="Labutti K."/>
            <person name="Andreopoulos B."/>
            <person name="Lipzen A."/>
            <person name="Chen C."/>
            <person name="Yanf M."/>
            <person name="Daum C."/>
            <person name="Ng V."/>
            <person name="Clum A."/>
            <person name="Steindorff A."/>
            <person name="Ohm R."/>
            <person name="Martin F."/>
            <person name="Silar P."/>
            <person name="Natvig D."/>
            <person name="Lalanne C."/>
            <person name="Gautier V."/>
            <person name="Ament-Velasquez S.L."/>
            <person name="Kruys A."/>
            <person name="Hutchinson M.I."/>
            <person name="Powell A.J."/>
            <person name="Barry K."/>
            <person name="Miller A.N."/>
            <person name="Grigoriev I.V."/>
            <person name="Debuchy R."/>
            <person name="Gladieux P."/>
            <person name="Thoren M.H."/>
            <person name="Johannesson H."/>
        </authorList>
    </citation>
    <scope>NUCLEOTIDE SEQUENCE</scope>
    <source>
        <strain evidence="2">CBS 168.71</strain>
    </source>
</reference>
<dbReference type="RefSeq" id="XP_062665011.1">
    <property type="nucleotide sequence ID" value="XM_062804219.1"/>
</dbReference>
<sequence length="227" mass="25281">MAVITVAPSFASAKRVLWADGGAERALRWSMQFDSYLPMAGRESTYFFLWQLSRLMEGKFRRRDDWVLRAGVCLTAGAPGWDVAWFGMVGGVAAAEDHGLYTASRNGPRSRLGMVFKGRELGSGSASGQVGQACVCPSRTRKSEDAPHDRERAVEPTYVLRQRGQSWSTQRYSASERHSGTQVKATGKGEQGGQTGRTRVERRPSKRHRDARFLCGVTWQRRRGGHE</sequence>
<evidence type="ECO:0000256" key="1">
    <source>
        <dbReference type="SAM" id="MobiDB-lite"/>
    </source>
</evidence>
<gene>
    <name evidence="2" type="ORF">B0H64DRAFT_40222</name>
</gene>
<organism evidence="2 3">
    <name type="scientific">Chaetomium fimeti</name>
    <dbReference type="NCBI Taxonomy" id="1854472"/>
    <lineage>
        <taxon>Eukaryota</taxon>
        <taxon>Fungi</taxon>
        <taxon>Dikarya</taxon>
        <taxon>Ascomycota</taxon>
        <taxon>Pezizomycotina</taxon>
        <taxon>Sordariomycetes</taxon>
        <taxon>Sordariomycetidae</taxon>
        <taxon>Sordariales</taxon>
        <taxon>Chaetomiaceae</taxon>
        <taxon>Chaetomium</taxon>
    </lineage>
</organism>
<name>A0AAE0HS96_9PEZI</name>
<accession>A0AAE0HS96</accession>
<dbReference type="GeneID" id="87841167"/>
<protein>
    <submittedName>
        <fullName evidence="2">Uncharacterized protein</fullName>
    </submittedName>
</protein>
<keyword evidence="3" id="KW-1185">Reference proteome</keyword>
<dbReference type="EMBL" id="JAUEPN010000001">
    <property type="protein sequence ID" value="KAK3301497.1"/>
    <property type="molecule type" value="Genomic_DNA"/>
</dbReference>
<evidence type="ECO:0000313" key="2">
    <source>
        <dbReference type="EMBL" id="KAK3301497.1"/>
    </source>
</evidence>
<proteinExistence type="predicted"/>
<dbReference type="Proteomes" id="UP001278766">
    <property type="component" value="Unassembled WGS sequence"/>
</dbReference>
<dbReference type="AlphaFoldDB" id="A0AAE0HS96"/>
<feature type="region of interest" description="Disordered" evidence="1">
    <location>
        <begin position="164"/>
        <end position="209"/>
    </location>
</feature>
<evidence type="ECO:0000313" key="3">
    <source>
        <dbReference type="Proteomes" id="UP001278766"/>
    </source>
</evidence>
<comment type="caution">
    <text evidence="2">The sequence shown here is derived from an EMBL/GenBank/DDBJ whole genome shotgun (WGS) entry which is preliminary data.</text>
</comment>
<reference evidence="2" key="1">
    <citation type="journal article" date="2023" name="Mol. Phylogenet. Evol.">
        <title>Genome-scale phylogeny and comparative genomics of the fungal order Sordariales.</title>
        <authorList>
            <person name="Hensen N."/>
            <person name="Bonometti L."/>
            <person name="Westerberg I."/>
            <person name="Brannstrom I.O."/>
            <person name="Guillou S."/>
            <person name="Cros-Aarteil S."/>
            <person name="Calhoun S."/>
            <person name="Haridas S."/>
            <person name="Kuo A."/>
            <person name="Mondo S."/>
            <person name="Pangilinan J."/>
            <person name="Riley R."/>
            <person name="LaButti K."/>
            <person name="Andreopoulos B."/>
            <person name="Lipzen A."/>
            <person name="Chen C."/>
            <person name="Yan M."/>
            <person name="Daum C."/>
            <person name="Ng V."/>
            <person name="Clum A."/>
            <person name="Steindorff A."/>
            <person name="Ohm R.A."/>
            <person name="Martin F."/>
            <person name="Silar P."/>
            <person name="Natvig D.O."/>
            <person name="Lalanne C."/>
            <person name="Gautier V."/>
            <person name="Ament-Velasquez S.L."/>
            <person name="Kruys A."/>
            <person name="Hutchinson M.I."/>
            <person name="Powell A.J."/>
            <person name="Barry K."/>
            <person name="Miller A.N."/>
            <person name="Grigoriev I.V."/>
            <person name="Debuchy R."/>
            <person name="Gladieux P."/>
            <person name="Hiltunen Thoren M."/>
            <person name="Johannesson H."/>
        </authorList>
    </citation>
    <scope>NUCLEOTIDE SEQUENCE</scope>
    <source>
        <strain evidence="2">CBS 168.71</strain>
    </source>
</reference>